<feature type="transmembrane region" description="Helical" evidence="7">
    <location>
        <begin position="251"/>
        <end position="272"/>
    </location>
</feature>
<gene>
    <name evidence="8" type="primary">HHATL</name>
</gene>
<dbReference type="PANTHER" id="PTHR13285:SF19">
    <property type="entry name" value="PROTEIN-CYSTEINE N-PALMITOYLTRANSFERASE HHAT-LIKE PROTEIN"/>
    <property type="match status" value="1"/>
</dbReference>
<proteinExistence type="inferred from homology"/>
<evidence type="ECO:0000256" key="7">
    <source>
        <dbReference type="SAM" id="Phobius"/>
    </source>
</evidence>
<keyword evidence="2 7" id="KW-0812">Transmembrane</keyword>
<evidence type="ECO:0000256" key="2">
    <source>
        <dbReference type="ARBA" id="ARBA00022692"/>
    </source>
</evidence>
<dbReference type="InterPro" id="IPR004299">
    <property type="entry name" value="MBOAT_fam"/>
</dbReference>
<dbReference type="Pfam" id="PF03062">
    <property type="entry name" value="MBOAT"/>
    <property type="match status" value="1"/>
</dbReference>
<dbReference type="PANTHER" id="PTHR13285">
    <property type="entry name" value="ACYLTRANSFERASE"/>
    <property type="match status" value="1"/>
</dbReference>
<accession>F6Q975</accession>
<dbReference type="GeneTree" id="ENSGT00530000063629"/>
<evidence type="ECO:0000256" key="6">
    <source>
        <dbReference type="ARBA" id="ARBA00038268"/>
    </source>
</evidence>
<dbReference type="GO" id="GO:0005783">
    <property type="term" value="C:endoplasmic reticulum"/>
    <property type="evidence" value="ECO:0000318"/>
    <property type="project" value="GO_Central"/>
</dbReference>
<evidence type="ECO:0000313" key="8">
    <source>
        <dbReference type="Ensembl" id="ENSOANP00000006901.2"/>
    </source>
</evidence>
<dbReference type="GO" id="GO:0005789">
    <property type="term" value="C:endoplasmic reticulum membrane"/>
    <property type="evidence" value="ECO:0007669"/>
    <property type="project" value="UniProtKB-SubCell"/>
</dbReference>
<dbReference type="HOGENOM" id="CLU_745051_0_0_1"/>
<keyword evidence="3" id="KW-0256">Endoplasmic reticulum</keyword>
<dbReference type="eggNOG" id="KOG3860">
    <property type="taxonomic scope" value="Eukaryota"/>
</dbReference>
<feature type="transmembrane region" description="Helical" evidence="7">
    <location>
        <begin position="427"/>
        <end position="445"/>
    </location>
</feature>
<dbReference type="RefSeq" id="XP_028934089.1">
    <property type="nucleotide sequence ID" value="XM_029078256.2"/>
</dbReference>
<name>F6Q975_ORNAN</name>
<dbReference type="AlphaFoldDB" id="F6Q975"/>
<dbReference type="Bgee" id="ENSOANG00000004353">
    <property type="expression patterns" value="Expressed in heart and 5 other cell types or tissues"/>
</dbReference>
<dbReference type="Ensembl" id="ENSOANT00000006903.3">
    <property type="protein sequence ID" value="ENSOANP00000006901.2"/>
    <property type="gene ID" value="ENSOANG00000004353.3"/>
</dbReference>
<comment type="subcellular location">
    <subcellularLocation>
        <location evidence="1">Endoplasmic reticulum membrane</location>
        <topology evidence="1">Multi-pass membrane protein</topology>
    </subcellularLocation>
</comment>
<dbReference type="Proteomes" id="UP000002279">
    <property type="component" value="Unplaced"/>
</dbReference>
<evidence type="ECO:0000256" key="4">
    <source>
        <dbReference type="ARBA" id="ARBA00022989"/>
    </source>
</evidence>
<reference evidence="8" key="1">
    <citation type="submission" date="2025-08" db="UniProtKB">
        <authorList>
            <consortium name="Ensembl"/>
        </authorList>
    </citation>
    <scope>IDENTIFICATION</scope>
    <source>
        <strain evidence="8">Glennie</strain>
    </source>
</reference>
<dbReference type="OMA" id="HRAVMYM"/>
<dbReference type="GO" id="GO:0048471">
    <property type="term" value="C:perinuclear region of cytoplasm"/>
    <property type="evidence" value="ECO:0007669"/>
    <property type="project" value="Ensembl"/>
</dbReference>
<evidence type="ECO:0000256" key="1">
    <source>
        <dbReference type="ARBA" id="ARBA00004477"/>
    </source>
</evidence>
<dbReference type="InterPro" id="IPR051085">
    <property type="entry name" value="MB_O-acyltransferase"/>
</dbReference>
<comment type="similarity">
    <text evidence="6">Belongs to the membrane-bound acyltransferase family. HHAT subfamily.</text>
</comment>
<sequence>MGVKTALPSYELGFYALVLSCALAYTGVGLFEASRDSMNRRALRDYVKPGWHYFGRKMDTADFEWVMWFTSFRNPILFALSGHVLFAKVCSMVAPQFRSWVYMLYGALAVLGTMGTSYLLVLLAHCLALYVVSLLKQRWLCFAVGLGSLASFKVEPVRAWQSGFVTGTFDLQDVLFYGGAGFTVVRCMSFALENCERGHGHFSLIDLLKYNFYLPFFFFGPVLTFDQFHAQVGRSELERKDREMWHIRAQALLSLVGILAVDVFFHFFYILALPADLKLAPRLSDWSLAGLAYANLVYDWVKAAVMFGVVNTISRLDHLDPPRPPKCITMLYVFAETHFDRGINDWLCKYVYDHLGGDHTHVVAELGASVATFAIATLWLGPCDVVYVWSFLNCFGLNFELWVQKLSESEPFASLEAGLSEPMARRVRGCFGAANFWAIVFYNILALNSLDFSELVTRRLLLTGFPQSTLTLWFVTYCGVQLVKERERLQMLREETEEAKEKSE</sequence>
<evidence type="ECO:0000313" key="9">
    <source>
        <dbReference type="Proteomes" id="UP000002279"/>
    </source>
</evidence>
<evidence type="ECO:0000256" key="5">
    <source>
        <dbReference type="ARBA" id="ARBA00023136"/>
    </source>
</evidence>
<reference evidence="8" key="2">
    <citation type="submission" date="2025-09" db="UniProtKB">
        <authorList>
            <consortium name="Ensembl"/>
        </authorList>
    </citation>
    <scope>IDENTIFICATION</scope>
    <source>
        <strain evidence="8">Glennie</strain>
    </source>
</reference>
<feature type="transmembrane region" description="Helical" evidence="7">
    <location>
        <begin position="465"/>
        <end position="483"/>
    </location>
</feature>
<feature type="transmembrane region" description="Helical" evidence="7">
    <location>
        <begin position="100"/>
        <end position="132"/>
    </location>
</feature>
<organism evidence="8 9">
    <name type="scientific">Ornithorhynchus anatinus</name>
    <name type="common">Duckbill platypus</name>
    <dbReference type="NCBI Taxonomy" id="9258"/>
    <lineage>
        <taxon>Eukaryota</taxon>
        <taxon>Metazoa</taxon>
        <taxon>Chordata</taxon>
        <taxon>Craniata</taxon>
        <taxon>Vertebrata</taxon>
        <taxon>Euteleostomi</taxon>
        <taxon>Mammalia</taxon>
        <taxon>Monotremata</taxon>
        <taxon>Ornithorhynchidae</taxon>
        <taxon>Ornithorhynchus</taxon>
    </lineage>
</organism>
<dbReference type="GeneID" id="100090098"/>
<feature type="transmembrane region" description="Helical" evidence="7">
    <location>
        <begin position="292"/>
        <end position="313"/>
    </location>
</feature>
<dbReference type="InParanoid" id="F6Q975"/>
<dbReference type="CTD" id="57467"/>
<protein>
    <submittedName>
        <fullName evidence="8">Hedgehog acyltransferase like</fullName>
    </submittedName>
</protein>
<dbReference type="GO" id="GO:0031399">
    <property type="term" value="P:regulation of protein modification process"/>
    <property type="evidence" value="ECO:0000318"/>
    <property type="project" value="GO_Central"/>
</dbReference>
<evidence type="ECO:0000256" key="3">
    <source>
        <dbReference type="ARBA" id="ARBA00022824"/>
    </source>
</evidence>
<dbReference type="FunCoup" id="F6Q975">
    <property type="interactions" value="181"/>
</dbReference>
<keyword evidence="4 7" id="KW-1133">Transmembrane helix</keyword>
<feature type="transmembrane region" description="Helical" evidence="7">
    <location>
        <begin position="12"/>
        <end position="31"/>
    </location>
</feature>
<keyword evidence="5 7" id="KW-0472">Membrane</keyword>
<keyword evidence="9" id="KW-1185">Reference proteome</keyword>
<dbReference type="STRING" id="9258.ENSOANP00000006901"/>
<feature type="transmembrane region" description="Helical" evidence="7">
    <location>
        <begin position="76"/>
        <end position="94"/>
    </location>
</feature>